<keyword evidence="5" id="KW-1185">Reference proteome</keyword>
<comment type="similarity">
    <text evidence="2">Belongs to the UPF0298 family.</text>
</comment>
<name>A0A8J2VVI4_9BACL</name>
<proteinExistence type="inferred from homology"/>
<dbReference type="Pfam" id="PF09902">
    <property type="entry name" value="DUF2129"/>
    <property type="match status" value="1"/>
</dbReference>
<gene>
    <name evidence="4" type="ORF">GCM10011391_19890</name>
</gene>
<feature type="compositionally biased region" description="Polar residues" evidence="3">
    <location>
        <begin position="80"/>
        <end position="91"/>
    </location>
</feature>
<evidence type="ECO:0000313" key="5">
    <source>
        <dbReference type="Proteomes" id="UP000628775"/>
    </source>
</evidence>
<evidence type="ECO:0000256" key="3">
    <source>
        <dbReference type="SAM" id="MobiDB-lite"/>
    </source>
</evidence>
<dbReference type="Proteomes" id="UP000628775">
    <property type="component" value="Unassembled WGS sequence"/>
</dbReference>
<dbReference type="AlphaFoldDB" id="A0A8J2VVI4"/>
<accession>A0A8J2VVI4</accession>
<dbReference type="EMBL" id="BMIR01000008">
    <property type="protein sequence ID" value="GGE41145.1"/>
    <property type="molecule type" value="Genomic_DNA"/>
</dbReference>
<evidence type="ECO:0000313" key="4">
    <source>
        <dbReference type="EMBL" id="GGE41145.1"/>
    </source>
</evidence>
<dbReference type="HAMAP" id="MF_01126">
    <property type="entry name" value="UPF0298"/>
    <property type="match status" value="1"/>
</dbReference>
<keyword evidence="1 2" id="KW-0963">Cytoplasm</keyword>
<dbReference type="GO" id="GO:0005737">
    <property type="term" value="C:cytoplasm"/>
    <property type="evidence" value="ECO:0007669"/>
    <property type="project" value="UniProtKB-SubCell"/>
</dbReference>
<comment type="subcellular location">
    <subcellularLocation>
        <location evidence="2">Cytoplasm</location>
    </subcellularLocation>
</comment>
<dbReference type="RefSeq" id="WP_188692957.1">
    <property type="nucleotide sequence ID" value="NZ_BMIR01000008.1"/>
</dbReference>
<comment type="caution">
    <text evidence="4">The sequence shown here is derived from an EMBL/GenBank/DDBJ whole genome shotgun (WGS) entry which is preliminary data.</text>
</comment>
<dbReference type="InterPro" id="IPR016979">
    <property type="entry name" value="DUF2129"/>
</dbReference>
<dbReference type="PIRSF" id="PIRSF031653">
    <property type="entry name" value="UCP031653"/>
    <property type="match status" value="1"/>
</dbReference>
<feature type="region of interest" description="Disordered" evidence="3">
    <location>
        <begin position="69"/>
        <end position="91"/>
    </location>
</feature>
<evidence type="ECO:0000256" key="1">
    <source>
        <dbReference type="ARBA" id="ARBA00022490"/>
    </source>
</evidence>
<organism evidence="4 5">
    <name type="scientific">Pullulanibacillus camelliae</name>
    <dbReference type="NCBI Taxonomy" id="1707096"/>
    <lineage>
        <taxon>Bacteria</taxon>
        <taxon>Bacillati</taxon>
        <taxon>Bacillota</taxon>
        <taxon>Bacilli</taxon>
        <taxon>Bacillales</taxon>
        <taxon>Sporolactobacillaceae</taxon>
        <taxon>Pullulanibacillus</taxon>
    </lineage>
</organism>
<protein>
    <recommendedName>
        <fullName evidence="2">UPF0298 protein GCM10011391_19890</fullName>
    </recommendedName>
</protein>
<evidence type="ECO:0000256" key="2">
    <source>
        <dbReference type="HAMAP-Rule" id="MF_01126"/>
    </source>
</evidence>
<sequence>MMTGRVGMIVWLYHLKHVKALRKYGNIHYVSKKMKYAVLYCDEDNSENIMRRLQKQRFTRRIDPSLLQEVPTHYKKKTENTNPTESASPSL</sequence>
<reference evidence="4" key="2">
    <citation type="submission" date="2020-09" db="EMBL/GenBank/DDBJ databases">
        <authorList>
            <person name="Sun Q."/>
            <person name="Zhou Y."/>
        </authorList>
    </citation>
    <scope>NUCLEOTIDE SEQUENCE</scope>
    <source>
        <strain evidence="4">CGMCC 1.15371</strain>
    </source>
</reference>
<reference evidence="4" key="1">
    <citation type="journal article" date="2014" name="Int. J. Syst. Evol. Microbiol.">
        <title>Complete genome sequence of Corynebacterium casei LMG S-19264T (=DSM 44701T), isolated from a smear-ripened cheese.</title>
        <authorList>
            <consortium name="US DOE Joint Genome Institute (JGI-PGF)"/>
            <person name="Walter F."/>
            <person name="Albersmeier A."/>
            <person name="Kalinowski J."/>
            <person name="Ruckert C."/>
        </authorList>
    </citation>
    <scope>NUCLEOTIDE SEQUENCE</scope>
    <source>
        <strain evidence="4">CGMCC 1.15371</strain>
    </source>
</reference>